<organism evidence="2 3">
    <name type="scientific">Zhihengliuella salsuginis</name>
    <dbReference type="NCBI Taxonomy" id="578222"/>
    <lineage>
        <taxon>Bacteria</taxon>
        <taxon>Bacillati</taxon>
        <taxon>Actinomycetota</taxon>
        <taxon>Actinomycetes</taxon>
        <taxon>Micrococcales</taxon>
        <taxon>Micrococcaceae</taxon>
        <taxon>Zhihengliuella</taxon>
    </lineage>
</organism>
<dbReference type="Pfam" id="PF03190">
    <property type="entry name" value="Thioredox_DsbH"/>
    <property type="match status" value="1"/>
</dbReference>
<dbReference type="InterPro" id="IPR008928">
    <property type="entry name" value="6-hairpin_glycosidase_sf"/>
</dbReference>
<name>A0ABQ3GKI2_9MICC</name>
<feature type="domain" description="Spermatogenesis-associated protein 20-like TRX" evidence="1">
    <location>
        <begin position="2"/>
        <end position="163"/>
    </location>
</feature>
<evidence type="ECO:0000313" key="2">
    <source>
        <dbReference type="EMBL" id="GHD09581.1"/>
    </source>
</evidence>
<dbReference type="EMBL" id="BMXK01000009">
    <property type="protein sequence ID" value="GHD09581.1"/>
    <property type="molecule type" value="Genomic_DNA"/>
</dbReference>
<reference evidence="3" key="1">
    <citation type="journal article" date="2019" name="Int. J. Syst. Evol. Microbiol.">
        <title>The Global Catalogue of Microorganisms (GCM) 10K type strain sequencing project: providing services to taxonomists for standard genome sequencing and annotation.</title>
        <authorList>
            <consortium name="The Broad Institute Genomics Platform"/>
            <consortium name="The Broad Institute Genome Sequencing Center for Infectious Disease"/>
            <person name="Wu L."/>
            <person name="Ma J."/>
        </authorList>
    </citation>
    <scope>NUCLEOTIDE SEQUENCE [LARGE SCALE GENOMIC DNA]</scope>
    <source>
        <strain evidence="3">KCTC 19466</strain>
    </source>
</reference>
<protein>
    <recommendedName>
        <fullName evidence="1">Spermatogenesis-associated protein 20-like TRX domain-containing protein</fullName>
    </recommendedName>
</protein>
<dbReference type="Proteomes" id="UP000642819">
    <property type="component" value="Unassembled WGS sequence"/>
</dbReference>
<dbReference type="InterPro" id="IPR004879">
    <property type="entry name" value="Ssp411-like_TRX"/>
</dbReference>
<dbReference type="InterPro" id="IPR024705">
    <property type="entry name" value="Ssp411"/>
</dbReference>
<accession>A0ABQ3GKI2</accession>
<gene>
    <name evidence="2" type="ORF">GCM10008096_22380</name>
</gene>
<proteinExistence type="predicted"/>
<evidence type="ECO:0000259" key="1">
    <source>
        <dbReference type="Pfam" id="PF03190"/>
    </source>
</evidence>
<dbReference type="CDD" id="cd02955">
    <property type="entry name" value="SSP411"/>
    <property type="match status" value="1"/>
</dbReference>
<dbReference type="PIRSF" id="PIRSF006402">
    <property type="entry name" value="UCP006402_thioredoxin"/>
    <property type="match status" value="1"/>
</dbReference>
<evidence type="ECO:0000313" key="3">
    <source>
        <dbReference type="Proteomes" id="UP000642819"/>
    </source>
</evidence>
<dbReference type="InterPro" id="IPR036249">
    <property type="entry name" value="Thioredoxin-like_sf"/>
</dbReference>
<dbReference type="Gene3D" id="3.40.30.10">
    <property type="entry name" value="Glutaredoxin"/>
    <property type="match status" value="1"/>
</dbReference>
<dbReference type="PANTHER" id="PTHR42899:SF1">
    <property type="entry name" value="SPERMATOGENESIS-ASSOCIATED PROTEIN 20"/>
    <property type="match status" value="1"/>
</dbReference>
<dbReference type="RefSeq" id="WP_189350560.1">
    <property type="nucleotide sequence ID" value="NZ_BMXK01000009.1"/>
</dbReference>
<dbReference type="SUPFAM" id="SSF48208">
    <property type="entry name" value="Six-hairpin glycosidases"/>
    <property type="match status" value="1"/>
</dbReference>
<comment type="caution">
    <text evidence="2">The sequence shown here is derived from an EMBL/GenBank/DDBJ whole genome shotgun (WGS) entry which is preliminary data.</text>
</comment>
<dbReference type="PANTHER" id="PTHR42899">
    <property type="entry name" value="SPERMATOGENESIS-ASSOCIATED PROTEIN 20"/>
    <property type="match status" value="1"/>
</dbReference>
<dbReference type="SUPFAM" id="SSF52833">
    <property type="entry name" value="Thioredoxin-like"/>
    <property type="match status" value="1"/>
</dbReference>
<sequence length="724" mass="76275">MTNRLSDAHSAYLLQHAHQSVDWWQYGEAAFAEAARRDVPVFLSVGYAACHWCHVMAAESFDDETVAGYLNEHFVAIKVDREEHPDVDSAYMAATQTLTGQGGWPMSVFALPDGRAFHAGTYFPPAPRQGLPSFGQVLSGVHEAWTGRRDAVEEQAGHLADYLGEMADAQRDLLGLPAGDDDGAPGPLDPVHHAVLARLAAQEDPAGGFGPAPKFPPSSSLDYLLELASAGEHPEALALAGRTIAAMSAGALFDHVGGGFARYCVDGDWRVPHFEKMLYDNAQLLRHTARFAVLADDPDQRELATRLAAGTADWMRRELLLVDESGRPAGLASSLDADTVMADGRHVEGGTYLFSRSALRAVSEDAGVWETLAPVLSGRSPEEPGAPAARVAAAGYDDVPVTIAFARTPTAEQWRAWDAVVPALRAERRERPQPARDDKVVAGWNGLAVRALAEAGLLLRAPDLIDDAARLGEYLWREHYSRTDASLARLAYRPGGGLLEDYAGVALGFQALATAAGQAPAGGGGADPALWVQRAHEVLSAAEERFGLLPGGEATDAPLTDLLSAARGGRAPMEGMDSATPSALALYATALLNQGGFEADGARIRRAASLVDHVRRVAEKAPAQFGTALAAAVRGERDASLAVAGGTRAQRAECLRLAVRGGTVALEAGGGVVPDGGSPPALARDKAAGDDGGLRAYLCHGHVCAAPVEDVTTLEEAMLRGPRT</sequence>
<keyword evidence="3" id="KW-1185">Reference proteome</keyword>